<evidence type="ECO:0000256" key="15">
    <source>
        <dbReference type="ARBA" id="ARBA00040883"/>
    </source>
</evidence>
<dbReference type="InterPro" id="IPR043129">
    <property type="entry name" value="ATPase_NBD"/>
</dbReference>
<feature type="binding site" evidence="16">
    <location>
        <position position="122"/>
    </location>
    <ligand>
        <name>ATP</name>
        <dbReference type="ChEBI" id="CHEBI:30616"/>
    </ligand>
</feature>
<evidence type="ECO:0000256" key="7">
    <source>
        <dbReference type="ARBA" id="ARBA00022490"/>
    </source>
</evidence>
<gene>
    <name evidence="16" type="primary">coaX</name>
    <name evidence="17" type="ORF">GPA25_02270</name>
</gene>
<evidence type="ECO:0000256" key="12">
    <source>
        <dbReference type="ARBA" id="ARBA00022958"/>
    </source>
</evidence>
<evidence type="ECO:0000256" key="13">
    <source>
        <dbReference type="ARBA" id="ARBA00022993"/>
    </source>
</evidence>
<feature type="binding site" evidence="16">
    <location>
        <begin position="6"/>
        <end position="13"/>
    </location>
    <ligand>
        <name>ATP</name>
        <dbReference type="ChEBI" id="CHEBI:30616"/>
    </ligand>
</feature>
<feature type="active site" description="Proton acceptor" evidence="16">
    <location>
        <position position="99"/>
    </location>
</feature>
<proteinExistence type="inferred from homology"/>
<protein>
    <recommendedName>
        <fullName evidence="15 16">Type III pantothenate kinase</fullName>
        <ecNumber evidence="6 16">2.7.1.33</ecNumber>
    </recommendedName>
    <alternativeName>
        <fullName evidence="16">PanK-III</fullName>
    </alternativeName>
    <alternativeName>
        <fullName evidence="16">Pantothenic acid kinase</fullName>
    </alternativeName>
</protein>
<feature type="binding site" evidence="16">
    <location>
        <position position="90"/>
    </location>
    <ligand>
        <name>substrate</name>
    </ligand>
</feature>
<dbReference type="PANTHER" id="PTHR34265">
    <property type="entry name" value="TYPE III PANTOTHENATE KINASE"/>
    <property type="match status" value="1"/>
</dbReference>
<evidence type="ECO:0000256" key="9">
    <source>
        <dbReference type="ARBA" id="ARBA00022741"/>
    </source>
</evidence>
<feature type="binding site" evidence="16">
    <location>
        <position position="172"/>
    </location>
    <ligand>
        <name>substrate</name>
    </ligand>
</feature>
<evidence type="ECO:0000256" key="10">
    <source>
        <dbReference type="ARBA" id="ARBA00022777"/>
    </source>
</evidence>
<accession>A0ABX1Q826</accession>
<dbReference type="Pfam" id="PF03309">
    <property type="entry name" value="Pan_kinase"/>
    <property type="match status" value="1"/>
</dbReference>
<feature type="binding site" evidence="16">
    <location>
        <begin position="97"/>
        <end position="100"/>
    </location>
    <ligand>
        <name>substrate</name>
    </ligand>
</feature>
<dbReference type="PANTHER" id="PTHR34265:SF1">
    <property type="entry name" value="TYPE III PANTOTHENATE KINASE"/>
    <property type="match status" value="1"/>
</dbReference>
<comment type="cofactor">
    <cofactor evidence="16">
        <name>NH4(+)</name>
        <dbReference type="ChEBI" id="CHEBI:28938"/>
    </cofactor>
    <cofactor evidence="16">
        <name>K(+)</name>
        <dbReference type="ChEBI" id="CHEBI:29103"/>
    </cofactor>
    <text evidence="16">A monovalent cation. Ammonium or potassium.</text>
</comment>
<dbReference type="SUPFAM" id="SSF53067">
    <property type="entry name" value="Actin-like ATPase domain"/>
    <property type="match status" value="2"/>
</dbReference>
<dbReference type="EC" id="2.7.1.33" evidence="6 16"/>
<evidence type="ECO:0000256" key="11">
    <source>
        <dbReference type="ARBA" id="ARBA00022840"/>
    </source>
</evidence>
<evidence type="ECO:0000256" key="14">
    <source>
        <dbReference type="ARBA" id="ARBA00038036"/>
    </source>
</evidence>
<dbReference type="EMBL" id="WTVQ01000003">
    <property type="protein sequence ID" value="NMG73576.1"/>
    <property type="molecule type" value="Genomic_DNA"/>
</dbReference>
<keyword evidence="8 16" id="KW-0808">Transferase</keyword>
<comment type="subcellular location">
    <subcellularLocation>
        <location evidence="3 16">Cytoplasm</location>
    </subcellularLocation>
</comment>
<comment type="caution">
    <text evidence="17">The sequence shown here is derived from an EMBL/GenBank/DDBJ whole genome shotgun (WGS) entry which is preliminary data.</text>
</comment>
<dbReference type="Gene3D" id="3.30.420.40">
    <property type="match status" value="2"/>
</dbReference>
<sequence length="242" mass="25113">MILLIDAGNTRIKWGIVRDGQWLAEGALRHDQLDQLHALAAAHVGIRRVFGSNVAGLRTAAGIAEALGDSAPAPQWLHSSAECCGVRNAYDTPAQLGSDRWAALIGARALQPAACLVVNAGTATTVDVLDAAGTFQGGIILPGEHLMRRSLARDTAQLPLADGHYAAAPRNTADAITSGCRNAQAGAVERMFRQIAREPLSRCLLSGGGADALAELLDVPFSRVDNLVLKGLAVVATGTAAT</sequence>
<keyword evidence="11 16" id="KW-0067">ATP-binding</keyword>
<dbReference type="CDD" id="cd24015">
    <property type="entry name" value="ASKHA_NBD_PanK-III"/>
    <property type="match status" value="1"/>
</dbReference>
<dbReference type="Proteomes" id="UP000648984">
    <property type="component" value="Unassembled WGS sequence"/>
</dbReference>
<keyword evidence="13 16" id="KW-0173">Coenzyme A biosynthesis</keyword>
<evidence type="ECO:0000256" key="4">
    <source>
        <dbReference type="ARBA" id="ARBA00005225"/>
    </source>
</evidence>
<evidence type="ECO:0000256" key="5">
    <source>
        <dbReference type="ARBA" id="ARBA00011738"/>
    </source>
</evidence>
<evidence type="ECO:0000256" key="16">
    <source>
        <dbReference type="HAMAP-Rule" id="MF_01274"/>
    </source>
</evidence>
<keyword evidence="7 16" id="KW-0963">Cytoplasm</keyword>
<evidence type="ECO:0000256" key="3">
    <source>
        <dbReference type="ARBA" id="ARBA00004496"/>
    </source>
</evidence>
<organism evidence="17 18">
    <name type="scientific">Aromatoleum diolicum</name>
    <dbReference type="NCBI Taxonomy" id="75796"/>
    <lineage>
        <taxon>Bacteria</taxon>
        <taxon>Pseudomonadati</taxon>
        <taxon>Pseudomonadota</taxon>
        <taxon>Betaproteobacteria</taxon>
        <taxon>Rhodocyclales</taxon>
        <taxon>Rhodocyclaceae</taxon>
        <taxon>Aromatoleum</taxon>
    </lineage>
</organism>
<comment type="similarity">
    <text evidence="14 16">Belongs to the type III pantothenate kinase family.</text>
</comment>
<evidence type="ECO:0000313" key="17">
    <source>
        <dbReference type="EMBL" id="NMG73576.1"/>
    </source>
</evidence>
<comment type="caution">
    <text evidence="16">Lacks conserved residue(s) required for the propagation of feature annotation.</text>
</comment>
<comment type="catalytic activity">
    <reaction evidence="1 16">
        <text>(R)-pantothenate + ATP = (R)-4'-phosphopantothenate + ADP + H(+)</text>
        <dbReference type="Rhea" id="RHEA:16373"/>
        <dbReference type="ChEBI" id="CHEBI:10986"/>
        <dbReference type="ChEBI" id="CHEBI:15378"/>
        <dbReference type="ChEBI" id="CHEBI:29032"/>
        <dbReference type="ChEBI" id="CHEBI:30616"/>
        <dbReference type="ChEBI" id="CHEBI:456216"/>
        <dbReference type="EC" id="2.7.1.33"/>
    </reaction>
</comment>
<evidence type="ECO:0000256" key="8">
    <source>
        <dbReference type="ARBA" id="ARBA00022679"/>
    </source>
</evidence>
<dbReference type="RefSeq" id="WP_169258733.1">
    <property type="nucleotide sequence ID" value="NZ_WTVQ01000003.1"/>
</dbReference>
<dbReference type="NCBIfam" id="TIGR00671">
    <property type="entry name" value="baf"/>
    <property type="match status" value="1"/>
</dbReference>
<evidence type="ECO:0000256" key="1">
    <source>
        <dbReference type="ARBA" id="ARBA00001206"/>
    </source>
</evidence>
<comment type="subunit">
    <text evidence="5 16">Homodimer.</text>
</comment>
<evidence type="ECO:0000313" key="18">
    <source>
        <dbReference type="Proteomes" id="UP000648984"/>
    </source>
</evidence>
<dbReference type="GO" id="GO:0016301">
    <property type="term" value="F:kinase activity"/>
    <property type="evidence" value="ECO:0007669"/>
    <property type="project" value="UniProtKB-KW"/>
</dbReference>
<keyword evidence="18" id="KW-1185">Reference proteome</keyword>
<dbReference type="HAMAP" id="MF_01274">
    <property type="entry name" value="Pantothen_kinase_3"/>
    <property type="match status" value="1"/>
</dbReference>
<comment type="cofactor">
    <cofactor evidence="2">
        <name>K(+)</name>
        <dbReference type="ChEBI" id="CHEBI:29103"/>
    </cofactor>
</comment>
<evidence type="ECO:0000256" key="6">
    <source>
        <dbReference type="ARBA" id="ARBA00012102"/>
    </source>
</evidence>
<comment type="pathway">
    <text evidence="4 16">Cofactor biosynthesis; coenzyme A biosynthesis; CoA from (R)-pantothenate: step 1/5.</text>
</comment>
<reference evidence="17 18" key="1">
    <citation type="submission" date="2019-12" db="EMBL/GenBank/DDBJ databases">
        <title>Comparative genomics gives insights into the taxonomy of the Azoarcus-Aromatoleum group and reveals separate origins of nif in the plant-associated Azoarcus and non-plant-associated Aromatoleum sub-groups.</title>
        <authorList>
            <person name="Lafos M."/>
            <person name="Maluk M."/>
            <person name="Batista M."/>
            <person name="Junghare M."/>
            <person name="Carmona M."/>
            <person name="Faoro H."/>
            <person name="Cruz L.M."/>
            <person name="Battistoni F."/>
            <person name="De Souza E."/>
            <person name="Pedrosa F."/>
            <person name="Chen W.-M."/>
            <person name="Poole P.S."/>
            <person name="Dixon R.A."/>
            <person name="James E.K."/>
        </authorList>
    </citation>
    <scope>NUCLEOTIDE SEQUENCE [LARGE SCALE GENOMIC DNA]</scope>
    <source>
        <strain evidence="17 18">22Lin</strain>
    </source>
</reference>
<name>A0ABX1Q826_9RHOO</name>
<comment type="function">
    <text evidence="16">Catalyzes the phosphorylation of pantothenate (Pan), the first step in CoA biosynthesis.</text>
</comment>
<dbReference type="InterPro" id="IPR004619">
    <property type="entry name" value="Type_III_PanK"/>
</dbReference>
<keyword evidence="12 16" id="KW-0630">Potassium</keyword>
<keyword evidence="9 16" id="KW-0547">Nucleotide-binding</keyword>
<keyword evidence="10 16" id="KW-0418">Kinase</keyword>
<evidence type="ECO:0000256" key="2">
    <source>
        <dbReference type="ARBA" id="ARBA00001958"/>
    </source>
</evidence>